<keyword evidence="3" id="KW-1185">Reference proteome</keyword>
<evidence type="ECO:0000256" key="1">
    <source>
        <dbReference type="SAM" id="MobiDB-lite"/>
    </source>
</evidence>
<dbReference type="EMBL" id="FNBK01000005">
    <property type="protein sequence ID" value="SDF35764.1"/>
    <property type="molecule type" value="Genomic_DNA"/>
</dbReference>
<evidence type="ECO:0000313" key="2">
    <source>
        <dbReference type="EMBL" id="SDF35764.1"/>
    </source>
</evidence>
<organism evidence="2 3">
    <name type="scientific">Halorientalis regularis</name>
    <dbReference type="NCBI Taxonomy" id="660518"/>
    <lineage>
        <taxon>Archaea</taxon>
        <taxon>Methanobacteriati</taxon>
        <taxon>Methanobacteriota</taxon>
        <taxon>Stenosarchaea group</taxon>
        <taxon>Halobacteria</taxon>
        <taxon>Halobacteriales</taxon>
        <taxon>Haloarculaceae</taxon>
        <taxon>Halorientalis</taxon>
    </lineage>
</organism>
<dbReference type="Proteomes" id="UP000199076">
    <property type="component" value="Unassembled WGS sequence"/>
</dbReference>
<feature type="region of interest" description="Disordered" evidence="1">
    <location>
        <begin position="1"/>
        <end position="46"/>
    </location>
</feature>
<feature type="compositionally biased region" description="Basic and acidic residues" evidence="1">
    <location>
        <begin position="15"/>
        <end position="27"/>
    </location>
</feature>
<accession>A0A1G7KFH8</accession>
<sequence>MASVRVTDRCSSIGEGERRGAERERIAARRCRQDRKDDPAERPFRSLPVTRSLGVSGLGPRAIRRLTRFPGTEPTAGMGLRNRPIAVLVDLAVVLFALVSPIRVTASPGVNAGASTAGGIPARCWIAVSRRVRVLVSDSVRARTAGELIVVATLVSIPPDPEALEPRFCRRWLHGVERIRKRRRSVFYLTKVTFDSTPISVTRCPRSAPESLQRGSAVVGVIDE</sequence>
<gene>
    <name evidence="2" type="ORF">SAMN05216218_105277</name>
</gene>
<dbReference type="AlphaFoldDB" id="A0A1G7KFH8"/>
<reference evidence="3" key="1">
    <citation type="submission" date="2016-10" db="EMBL/GenBank/DDBJ databases">
        <authorList>
            <person name="Varghese N."/>
            <person name="Submissions S."/>
        </authorList>
    </citation>
    <scope>NUCLEOTIDE SEQUENCE [LARGE SCALE GENOMIC DNA]</scope>
    <source>
        <strain evidence="3">IBRC-M 10760</strain>
    </source>
</reference>
<protein>
    <submittedName>
        <fullName evidence="2">Uncharacterized protein</fullName>
    </submittedName>
</protein>
<feature type="compositionally biased region" description="Basic and acidic residues" evidence="1">
    <location>
        <begin position="34"/>
        <end position="44"/>
    </location>
</feature>
<proteinExistence type="predicted"/>
<name>A0A1G7KFH8_9EURY</name>
<evidence type="ECO:0000313" key="3">
    <source>
        <dbReference type="Proteomes" id="UP000199076"/>
    </source>
</evidence>